<dbReference type="EMBL" id="AP026802">
    <property type="protein sequence ID" value="BDR58265.1"/>
    <property type="molecule type" value="Genomic_DNA"/>
</dbReference>
<dbReference type="AlphaFoldDB" id="A0AAU9D7H0"/>
<evidence type="ECO:0000256" key="1">
    <source>
        <dbReference type="ARBA" id="ARBA00022603"/>
    </source>
</evidence>
<comment type="similarity">
    <text evidence="5">Belongs to the protein N5-glutamine methyltransferase family. PrmC subfamily.</text>
</comment>
<comment type="caution">
    <text evidence="5">Lacks conserved residue(s) required for the propagation of feature annotation.</text>
</comment>
<feature type="binding site" evidence="5">
    <location>
        <begin position="179"/>
        <end position="182"/>
    </location>
    <ligand>
        <name>substrate</name>
    </ligand>
</feature>
<sequence length="270" mass="31140">MADYLVRDFLKDAKDKLSDQPVIADFIAADLLKISLGDLPFYYQHLMVHQDLANQWIKEYLAGKPYQYLTHQAYFFDLTFYVDENVLIPRPETEELVEWLLNLHHESKLKVLDLATGSGAIAVTVKKHRPNWDVTASDISKEALEVARSNAKSNQVKINVVESDLFSNLNERYDVIISNPPYIGQSEVSVMDQSVLNHEPKIALFAPDDGLYFYQKIYEEVANYLEPKGELLMEFGYQQKAKLAAIYQTGQIEFKKDLSGHDRMLRWQND</sequence>
<proteinExistence type="inferred from homology"/>
<keyword evidence="1 5" id="KW-0489">Methyltransferase</keyword>
<protein>
    <recommendedName>
        <fullName evidence="5">Release factor glutamine methyltransferase</fullName>
        <shortName evidence="5">RF MTase</shortName>
        <ecNumber evidence="5">2.1.1.297</ecNumber>
    </recommendedName>
    <alternativeName>
        <fullName evidence="5">N5-glutamine methyltransferase PrmC</fullName>
    </alternativeName>
    <alternativeName>
        <fullName evidence="5">Protein-(glutamine-N5) MTase PrmC</fullName>
    </alternativeName>
    <alternativeName>
        <fullName evidence="5">Protein-glutamine N-methyltransferase PrmC</fullName>
    </alternativeName>
</protein>
<keyword evidence="2 5" id="KW-0808">Transferase</keyword>
<feature type="binding site" evidence="5">
    <location>
        <position position="179"/>
    </location>
    <ligand>
        <name>S-adenosyl-L-methionine</name>
        <dbReference type="ChEBI" id="CHEBI:59789"/>
    </ligand>
</feature>
<dbReference type="InterPro" id="IPR007848">
    <property type="entry name" value="Small_mtfrase_dom"/>
</dbReference>
<keyword evidence="3 5" id="KW-0949">S-adenosyl-L-methionine</keyword>
<evidence type="ECO:0000256" key="4">
    <source>
        <dbReference type="ARBA" id="ARBA00048391"/>
    </source>
</evidence>
<feature type="binding site" evidence="5">
    <location>
        <position position="138"/>
    </location>
    <ligand>
        <name>S-adenosyl-L-methionine</name>
        <dbReference type="ChEBI" id="CHEBI:59789"/>
    </ligand>
</feature>
<dbReference type="InterPro" id="IPR019874">
    <property type="entry name" value="RF_methyltr_PrmC"/>
</dbReference>
<organism evidence="7 8">
    <name type="scientific">Xylocopilactobacillus apicola</name>
    <dbReference type="NCBI Taxonomy" id="2932184"/>
    <lineage>
        <taxon>Bacteria</taxon>
        <taxon>Bacillati</taxon>
        <taxon>Bacillota</taxon>
        <taxon>Bacilli</taxon>
        <taxon>Lactobacillales</taxon>
        <taxon>Lactobacillaceae</taxon>
        <taxon>Xylocopilactobacillus</taxon>
    </lineage>
</organism>
<dbReference type="PROSITE" id="PS00092">
    <property type="entry name" value="N6_MTASE"/>
    <property type="match status" value="1"/>
</dbReference>
<dbReference type="GO" id="GO:0003676">
    <property type="term" value="F:nucleic acid binding"/>
    <property type="evidence" value="ECO:0007669"/>
    <property type="project" value="InterPro"/>
</dbReference>
<dbReference type="HAMAP" id="MF_02126">
    <property type="entry name" value="RF_methyltr_PrmC"/>
    <property type="match status" value="1"/>
</dbReference>
<evidence type="ECO:0000313" key="8">
    <source>
        <dbReference type="Proteomes" id="UP001321861"/>
    </source>
</evidence>
<dbReference type="InterPro" id="IPR029063">
    <property type="entry name" value="SAM-dependent_MTases_sf"/>
</dbReference>
<dbReference type="Gene3D" id="3.40.50.150">
    <property type="entry name" value="Vaccinia Virus protein VP39"/>
    <property type="match status" value="1"/>
</dbReference>
<dbReference type="NCBIfam" id="TIGR03534">
    <property type="entry name" value="RF_mod_PrmC"/>
    <property type="match status" value="1"/>
</dbReference>
<name>A0AAU9D7H0_9LACO</name>
<evidence type="ECO:0000259" key="6">
    <source>
        <dbReference type="Pfam" id="PF05175"/>
    </source>
</evidence>
<dbReference type="GO" id="GO:0032259">
    <property type="term" value="P:methylation"/>
    <property type="evidence" value="ECO:0007669"/>
    <property type="project" value="UniProtKB-KW"/>
</dbReference>
<gene>
    <name evidence="5 7" type="primary">prmC</name>
    <name evidence="7" type="ORF">XA3_07060</name>
</gene>
<dbReference type="KEGG" id="xap:XA3_07060"/>
<accession>A0AAU9D7H0</accession>
<dbReference type="PANTHER" id="PTHR18895">
    <property type="entry name" value="HEMK METHYLTRANSFERASE"/>
    <property type="match status" value="1"/>
</dbReference>
<comment type="function">
    <text evidence="5">Methylates the class 1 translation termination release factors RF1/PrfA and RF2/PrfB on the glutamine residue of the universally conserved GGQ motif.</text>
</comment>
<dbReference type="GO" id="GO:0102559">
    <property type="term" value="F:peptide chain release factor N(5)-glutamine methyltransferase activity"/>
    <property type="evidence" value="ECO:0007669"/>
    <property type="project" value="UniProtKB-EC"/>
</dbReference>
<dbReference type="InterPro" id="IPR004556">
    <property type="entry name" value="HemK-like"/>
</dbReference>
<dbReference type="PANTHER" id="PTHR18895:SF74">
    <property type="entry name" value="MTRF1L RELEASE FACTOR GLUTAMINE METHYLTRANSFERASE"/>
    <property type="match status" value="1"/>
</dbReference>
<dbReference type="SUPFAM" id="SSF53335">
    <property type="entry name" value="S-adenosyl-L-methionine-dependent methyltransferases"/>
    <property type="match status" value="1"/>
</dbReference>
<dbReference type="Proteomes" id="UP001321861">
    <property type="component" value="Chromosome"/>
</dbReference>
<dbReference type="Pfam" id="PF05175">
    <property type="entry name" value="MTS"/>
    <property type="match status" value="1"/>
</dbReference>
<dbReference type="InterPro" id="IPR002052">
    <property type="entry name" value="DNA_methylase_N6_adenine_CS"/>
</dbReference>
<dbReference type="InterPro" id="IPR050320">
    <property type="entry name" value="N5-glutamine_MTase"/>
</dbReference>
<evidence type="ECO:0000256" key="3">
    <source>
        <dbReference type="ARBA" id="ARBA00022691"/>
    </source>
</evidence>
<dbReference type="CDD" id="cd02440">
    <property type="entry name" value="AdoMet_MTases"/>
    <property type="match status" value="1"/>
</dbReference>
<dbReference type="EC" id="2.1.1.297" evidence="5"/>
<comment type="catalytic activity">
    <reaction evidence="4 5">
        <text>L-glutaminyl-[peptide chain release factor] + S-adenosyl-L-methionine = N(5)-methyl-L-glutaminyl-[peptide chain release factor] + S-adenosyl-L-homocysteine + H(+)</text>
        <dbReference type="Rhea" id="RHEA:42896"/>
        <dbReference type="Rhea" id="RHEA-COMP:10271"/>
        <dbReference type="Rhea" id="RHEA-COMP:10272"/>
        <dbReference type="ChEBI" id="CHEBI:15378"/>
        <dbReference type="ChEBI" id="CHEBI:30011"/>
        <dbReference type="ChEBI" id="CHEBI:57856"/>
        <dbReference type="ChEBI" id="CHEBI:59789"/>
        <dbReference type="ChEBI" id="CHEBI:61891"/>
        <dbReference type="EC" id="2.1.1.297"/>
    </reaction>
</comment>
<feature type="domain" description="Methyltransferase small" evidence="6">
    <location>
        <begin position="102"/>
        <end position="188"/>
    </location>
</feature>
<reference evidence="7 8" key="1">
    <citation type="journal article" date="2023" name="Microbiol. Spectr.">
        <title>Symbiosis of Carpenter Bees with Uncharacterized Lactic Acid Bacteria Showing NAD Auxotrophy.</title>
        <authorList>
            <person name="Kawasaki S."/>
            <person name="Ozawa K."/>
            <person name="Mori T."/>
            <person name="Yamamoto A."/>
            <person name="Ito M."/>
            <person name="Ohkuma M."/>
            <person name="Sakamoto M."/>
            <person name="Matsutani M."/>
        </authorList>
    </citation>
    <scope>NUCLEOTIDE SEQUENCE [LARGE SCALE GENOMIC DNA]</scope>
    <source>
        <strain evidence="7 8">XA3</strain>
    </source>
</reference>
<evidence type="ECO:0000313" key="7">
    <source>
        <dbReference type="EMBL" id="BDR58265.1"/>
    </source>
</evidence>
<evidence type="ECO:0000256" key="5">
    <source>
        <dbReference type="HAMAP-Rule" id="MF_02126"/>
    </source>
</evidence>
<keyword evidence="8" id="KW-1185">Reference proteome</keyword>
<dbReference type="RefSeq" id="WP_317636182.1">
    <property type="nucleotide sequence ID" value="NZ_AP026802.1"/>
</dbReference>
<evidence type="ECO:0000256" key="2">
    <source>
        <dbReference type="ARBA" id="ARBA00022679"/>
    </source>
</evidence>
<dbReference type="NCBIfam" id="TIGR00536">
    <property type="entry name" value="hemK_fam"/>
    <property type="match status" value="1"/>
</dbReference>